<organism evidence="3 4">
    <name type="scientific">Bradyrhizobium lablabi</name>
    <dbReference type="NCBI Taxonomy" id="722472"/>
    <lineage>
        <taxon>Bacteria</taxon>
        <taxon>Pseudomonadati</taxon>
        <taxon>Pseudomonadota</taxon>
        <taxon>Alphaproteobacteria</taxon>
        <taxon>Hyphomicrobiales</taxon>
        <taxon>Nitrobacteraceae</taxon>
        <taxon>Bradyrhizobium</taxon>
    </lineage>
</organism>
<dbReference type="RefSeq" id="WP_074825159.1">
    <property type="nucleotide sequence ID" value="NZ_FNTI01000001.1"/>
</dbReference>
<evidence type="ECO:0000259" key="2">
    <source>
        <dbReference type="Pfam" id="PF04773"/>
    </source>
</evidence>
<keyword evidence="1" id="KW-0732">Signal</keyword>
<dbReference type="AlphaFoldDB" id="A0A1M7D6S2"/>
<feature type="signal peptide" evidence="1">
    <location>
        <begin position="1"/>
        <end position="24"/>
    </location>
</feature>
<dbReference type="Pfam" id="PF04773">
    <property type="entry name" value="FecR"/>
    <property type="match status" value="1"/>
</dbReference>
<dbReference type="PANTHER" id="PTHR38731">
    <property type="entry name" value="LIPL45-RELATED LIPOPROTEIN-RELATED"/>
    <property type="match status" value="1"/>
</dbReference>
<protein>
    <submittedName>
        <fullName evidence="3">FecR family protein</fullName>
    </submittedName>
</protein>
<dbReference type="InterPro" id="IPR006860">
    <property type="entry name" value="FecR"/>
</dbReference>
<evidence type="ECO:0000313" key="3">
    <source>
        <dbReference type="EMBL" id="SED79512.1"/>
    </source>
</evidence>
<dbReference type="Proteomes" id="UP000183208">
    <property type="component" value="Unassembled WGS sequence"/>
</dbReference>
<dbReference type="OrthoDB" id="6038785at2"/>
<sequence length="241" mass="25159">MIARNYIFAVLGICLVAGIDSASAQAPTRVGEAAVVKNEVLRVAASSTSQINVGDGLLRDEVVRTGLDSATRLVMADSTNLSLGPNATLKLDRAVFDDEHHYRDVAVRLTSGAFRFVTGHSEKAAYKITTPLATIGVRGTILDILSQPRGPTIVNLQEGAASVCTLAFDCIQLTQPGDTAIITVSGGKTTIKKTNNSPWTFAKTCSAAAGLCSTTQYADATPTVVPTVDDGSDPTGMLCGR</sequence>
<feature type="chain" id="PRO_5030031840" evidence="1">
    <location>
        <begin position="25"/>
        <end position="241"/>
    </location>
</feature>
<dbReference type="Gene3D" id="2.60.120.1440">
    <property type="match status" value="1"/>
</dbReference>
<gene>
    <name evidence="3" type="ORF">SAMN05444171_5185</name>
</gene>
<name>A0A1M7D6S2_9BRAD</name>
<accession>A0A1M7D6S2</accession>
<evidence type="ECO:0000256" key="1">
    <source>
        <dbReference type="SAM" id="SignalP"/>
    </source>
</evidence>
<reference evidence="3 4" key="1">
    <citation type="submission" date="2016-10" db="EMBL/GenBank/DDBJ databases">
        <authorList>
            <person name="de Groot N.N."/>
        </authorList>
    </citation>
    <scope>NUCLEOTIDE SEQUENCE [LARGE SCALE GENOMIC DNA]</scope>
    <source>
        <strain evidence="3 4">GAS522</strain>
    </source>
</reference>
<evidence type="ECO:0000313" key="4">
    <source>
        <dbReference type="Proteomes" id="UP000183208"/>
    </source>
</evidence>
<proteinExistence type="predicted"/>
<feature type="domain" description="FecR protein" evidence="2">
    <location>
        <begin position="62"/>
        <end position="161"/>
    </location>
</feature>
<dbReference type="EMBL" id="FNTI01000001">
    <property type="protein sequence ID" value="SED79512.1"/>
    <property type="molecule type" value="Genomic_DNA"/>
</dbReference>